<dbReference type="Pfam" id="PF16916">
    <property type="entry name" value="ZT_dimer"/>
    <property type="match status" value="1"/>
</dbReference>
<evidence type="ECO:0000259" key="8">
    <source>
        <dbReference type="Pfam" id="PF16916"/>
    </source>
</evidence>
<feature type="domain" description="Cation efflux protein cytoplasmic" evidence="8">
    <location>
        <begin position="84"/>
        <end position="160"/>
    </location>
</feature>
<comment type="subcellular location">
    <subcellularLocation>
        <location evidence="1">Membrane</location>
        <topology evidence="1">Multi-pass membrane protein</topology>
    </subcellularLocation>
</comment>
<name>X1V9G2_9ZZZZ</name>
<evidence type="ECO:0000256" key="6">
    <source>
        <dbReference type="SAM" id="Phobius"/>
    </source>
</evidence>
<dbReference type="SUPFAM" id="SSF160240">
    <property type="entry name" value="Cation efflux protein cytoplasmic domain-like"/>
    <property type="match status" value="1"/>
</dbReference>
<dbReference type="SUPFAM" id="SSF161111">
    <property type="entry name" value="Cation efflux protein transmembrane domain-like"/>
    <property type="match status" value="1"/>
</dbReference>
<keyword evidence="3 6" id="KW-0812">Transmembrane</keyword>
<evidence type="ECO:0000259" key="7">
    <source>
        <dbReference type="Pfam" id="PF01545"/>
    </source>
</evidence>
<feature type="domain" description="Cation efflux protein transmembrane" evidence="7">
    <location>
        <begin position="3"/>
        <end position="78"/>
    </location>
</feature>
<proteinExistence type="predicted"/>
<feature type="non-terminal residue" evidence="9">
    <location>
        <position position="1"/>
    </location>
</feature>
<dbReference type="PANTHER" id="PTHR43840">
    <property type="entry name" value="MITOCHONDRIAL METAL TRANSPORTER 1-RELATED"/>
    <property type="match status" value="1"/>
</dbReference>
<feature type="transmembrane region" description="Helical" evidence="6">
    <location>
        <begin position="54"/>
        <end position="72"/>
    </location>
</feature>
<dbReference type="InterPro" id="IPR058533">
    <property type="entry name" value="Cation_efflux_TM"/>
</dbReference>
<dbReference type="Pfam" id="PF01545">
    <property type="entry name" value="Cation_efflux"/>
    <property type="match status" value="1"/>
</dbReference>
<accession>X1V9G2</accession>
<organism evidence="9">
    <name type="scientific">marine sediment metagenome</name>
    <dbReference type="NCBI Taxonomy" id="412755"/>
    <lineage>
        <taxon>unclassified sequences</taxon>
        <taxon>metagenomes</taxon>
        <taxon>ecological metagenomes</taxon>
    </lineage>
</organism>
<keyword evidence="5 6" id="KW-0472">Membrane</keyword>
<evidence type="ECO:0000256" key="5">
    <source>
        <dbReference type="ARBA" id="ARBA00023136"/>
    </source>
</evidence>
<feature type="transmembrane region" description="Helical" evidence="6">
    <location>
        <begin position="31"/>
        <end position="48"/>
    </location>
</feature>
<keyword evidence="2" id="KW-0813">Transport</keyword>
<dbReference type="AlphaFoldDB" id="X1V9G2"/>
<dbReference type="InterPro" id="IPR002524">
    <property type="entry name" value="Cation_efflux"/>
</dbReference>
<dbReference type="PANTHER" id="PTHR43840:SF15">
    <property type="entry name" value="MITOCHONDRIAL METAL TRANSPORTER 1-RELATED"/>
    <property type="match status" value="1"/>
</dbReference>
<dbReference type="InterPro" id="IPR036837">
    <property type="entry name" value="Cation_efflux_CTD_sf"/>
</dbReference>
<dbReference type="InterPro" id="IPR050291">
    <property type="entry name" value="CDF_Transporter"/>
</dbReference>
<gene>
    <name evidence="9" type="ORF">S12H4_51339</name>
</gene>
<evidence type="ECO:0000256" key="2">
    <source>
        <dbReference type="ARBA" id="ARBA00022448"/>
    </source>
</evidence>
<reference evidence="9" key="1">
    <citation type="journal article" date="2014" name="Front. Microbiol.">
        <title>High frequency of phylogenetically diverse reductive dehalogenase-homologous genes in deep subseafloor sedimentary metagenomes.</title>
        <authorList>
            <person name="Kawai M."/>
            <person name="Futagami T."/>
            <person name="Toyoda A."/>
            <person name="Takaki Y."/>
            <person name="Nishi S."/>
            <person name="Hori S."/>
            <person name="Arai W."/>
            <person name="Tsubouchi T."/>
            <person name="Morono Y."/>
            <person name="Uchiyama I."/>
            <person name="Ito T."/>
            <person name="Fujiyama A."/>
            <person name="Inagaki F."/>
            <person name="Takami H."/>
        </authorList>
    </citation>
    <scope>NUCLEOTIDE SEQUENCE</scope>
    <source>
        <strain evidence="9">Expedition CK06-06</strain>
    </source>
</reference>
<dbReference type="EMBL" id="BARW01032436">
    <property type="protein sequence ID" value="GAJ13212.1"/>
    <property type="molecule type" value="Genomic_DNA"/>
</dbReference>
<dbReference type="GO" id="GO:0016020">
    <property type="term" value="C:membrane"/>
    <property type="evidence" value="ECO:0007669"/>
    <property type="project" value="UniProtKB-SubCell"/>
</dbReference>
<dbReference type="InterPro" id="IPR027469">
    <property type="entry name" value="Cation_efflux_TMD_sf"/>
</dbReference>
<comment type="caution">
    <text evidence="9">The sequence shown here is derived from an EMBL/GenBank/DDBJ whole genome shotgun (WGS) entry which is preliminary data.</text>
</comment>
<dbReference type="NCBIfam" id="TIGR01297">
    <property type="entry name" value="CDF"/>
    <property type="match status" value="1"/>
</dbReference>
<sequence>KELLYRITKKVAIKSHSSALYANAWHHRSDAFSSVVVVIGFVSLRLGFRYGDQMAAIGVGLMVILVAVRVVGDCLRELTEGAVDQDTIENIKHIVNANSSIRQWHRLRTRMVGREVFLDLHILVDPDLNVAAAHEIAESLESALHEQITRPVNITVHIEPDIPALRR</sequence>
<evidence type="ECO:0000313" key="9">
    <source>
        <dbReference type="EMBL" id="GAJ13212.1"/>
    </source>
</evidence>
<dbReference type="InterPro" id="IPR027470">
    <property type="entry name" value="Cation_efflux_CTD"/>
</dbReference>
<evidence type="ECO:0000256" key="1">
    <source>
        <dbReference type="ARBA" id="ARBA00004141"/>
    </source>
</evidence>
<evidence type="ECO:0000256" key="4">
    <source>
        <dbReference type="ARBA" id="ARBA00022989"/>
    </source>
</evidence>
<dbReference type="GO" id="GO:0008324">
    <property type="term" value="F:monoatomic cation transmembrane transporter activity"/>
    <property type="evidence" value="ECO:0007669"/>
    <property type="project" value="InterPro"/>
</dbReference>
<evidence type="ECO:0000256" key="3">
    <source>
        <dbReference type="ARBA" id="ARBA00022692"/>
    </source>
</evidence>
<keyword evidence="4 6" id="KW-1133">Transmembrane helix</keyword>
<dbReference type="Gene3D" id="1.20.1510.10">
    <property type="entry name" value="Cation efflux protein transmembrane domain"/>
    <property type="match status" value="1"/>
</dbReference>
<protein>
    <submittedName>
        <fullName evidence="9">Uncharacterized protein</fullName>
    </submittedName>
</protein>
<dbReference type="Gene3D" id="3.30.70.1350">
    <property type="entry name" value="Cation efflux protein, cytoplasmic domain"/>
    <property type="match status" value="1"/>
</dbReference>